<protein>
    <submittedName>
        <fullName evidence="2">Uncharacterized protein</fullName>
    </submittedName>
</protein>
<feature type="compositionally biased region" description="Basic and acidic residues" evidence="1">
    <location>
        <begin position="47"/>
        <end position="58"/>
    </location>
</feature>
<organism evidence="2 3">
    <name type="scientific">Popillia japonica</name>
    <name type="common">Japanese beetle</name>
    <dbReference type="NCBI Taxonomy" id="7064"/>
    <lineage>
        <taxon>Eukaryota</taxon>
        <taxon>Metazoa</taxon>
        <taxon>Ecdysozoa</taxon>
        <taxon>Arthropoda</taxon>
        <taxon>Hexapoda</taxon>
        <taxon>Insecta</taxon>
        <taxon>Pterygota</taxon>
        <taxon>Neoptera</taxon>
        <taxon>Endopterygota</taxon>
        <taxon>Coleoptera</taxon>
        <taxon>Polyphaga</taxon>
        <taxon>Scarabaeiformia</taxon>
        <taxon>Scarabaeidae</taxon>
        <taxon>Rutelinae</taxon>
        <taxon>Popillia</taxon>
    </lineage>
</organism>
<reference evidence="2 3" key="1">
    <citation type="journal article" date="2024" name="BMC Genomics">
        <title>De novo assembly and annotation of Popillia japonica's genome with initial clues to its potential as an invasive pest.</title>
        <authorList>
            <person name="Cucini C."/>
            <person name="Boschi S."/>
            <person name="Funari R."/>
            <person name="Cardaioli E."/>
            <person name="Iannotti N."/>
            <person name="Marturano G."/>
            <person name="Paoli F."/>
            <person name="Bruttini M."/>
            <person name="Carapelli A."/>
            <person name="Frati F."/>
            <person name="Nardi F."/>
        </authorList>
    </citation>
    <scope>NUCLEOTIDE SEQUENCE [LARGE SCALE GENOMIC DNA]</scope>
    <source>
        <strain evidence="2">DMR45628</strain>
    </source>
</reference>
<keyword evidence="3" id="KW-1185">Reference proteome</keyword>
<dbReference type="EMBL" id="JASPKY010000223">
    <property type="protein sequence ID" value="KAK9719037.1"/>
    <property type="molecule type" value="Genomic_DNA"/>
</dbReference>
<dbReference type="AlphaFoldDB" id="A0AAW1KH93"/>
<dbReference type="Proteomes" id="UP001458880">
    <property type="component" value="Unassembled WGS sequence"/>
</dbReference>
<evidence type="ECO:0000313" key="3">
    <source>
        <dbReference type="Proteomes" id="UP001458880"/>
    </source>
</evidence>
<feature type="compositionally biased region" description="Polar residues" evidence="1">
    <location>
        <begin position="122"/>
        <end position="140"/>
    </location>
</feature>
<comment type="caution">
    <text evidence="2">The sequence shown here is derived from an EMBL/GenBank/DDBJ whole genome shotgun (WGS) entry which is preliminary data.</text>
</comment>
<feature type="region of interest" description="Disordered" evidence="1">
    <location>
        <begin position="33"/>
        <end position="71"/>
    </location>
</feature>
<evidence type="ECO:0000313" key="2">
    <source>
        <dbReference type="EMBL" id="KAK9719037.1"/>
    </source>
</evidence>
<accession>A0AAW1KH93</accession>
<gene>
    <name evidence="2" type="ORF">QE152_g22873</name>
</gene>
<proteinExistence type="predicted"/>
<name>A0AAW1KH93_POPJA</name>
<sequence>MAKRKARKAAELLISPENLEKRKILSIKKRRKYEQSCSKTVQSRPGPAKEDGNKEASKCGKQMKPGLRLPTGHKKLLLEQDKSNFQRCRTRNTCNNLLHQIEDVENSELLELTTPKTLEADSCNSPSVESLKSTLTTTPQEVRPYPKATPRNKKQKENLASPEL</sequence>
<feature type="region of interest" description="Disordered" evidence="1">
    <location>
        <begin position="119"/>
        <end position="164"/>
    </location>
</feature>
<evidence type="ECO:0000256" key="1">
    <source>
        <dbReference type="SAM" id="MobiDB-lite"/>
    </source>
</evidence>